<evidence type="ECO:0000256" key="13">
    <source>
        <dbReference type="PIRSR" id="PIRSR006250-1"/>
    </source>
</evidence>
<dbReference type="Pfam" id="PF01729">
    <property type="entry name" value="QRPTase_C"/>
    <property type="match status" value="1"/>
</dbReference>
<evidence type="ECO:0000256" key="6">
    <source>
        <dbReference type="ARBA" id="ARBA00022642"/>
    </source>
</evidence>
<dbReference type="InterPro" id="IPR013785">
    <property type="entry name" value="Aldolase_TIM"/>
</dbReference>
<name>A0A1V8Y6H5_9ENTE</name>
<dbReference type="RefSeq" id="WP_081184899.1">
    <property type="nucleotide sequence ID" value="NZ_MJEA01000019.1"/>
</dbReference>
<evidence type="ECO:0000256" key="1">
    <source>
        <dbReference type="ARBA" id="ARBA00003237"/>
    </source>
</evidence>
<dbReference type="CDD" id="cd01572">
    <property type="entry name" value="QPRTase"/>
    <property type="match status" value="1"/>
</dbReference>
<evidence type="ECO:0000256" key="2">
    <source>
        <dbReference type="ARBA" id="ARBA00004893"/>
    </source>
</evidence>
<dbReference type="Gene3D" id="3.20.20.70">
    <property type="entry name" value="Aldolase class I"/>
    <property type="match status" value="1"/>
</dbReference>
<dbReference type="FunFam" id="3.20.20.70:FF:000030">
    <property type="entry name" value="Nicotinate-nucleotide pyrophosphorylase, carboxylating"/>
    <property type="match status" value="1"/>
</dbReference>
<feature type="binding site" evidence="13">
    <location>
        <position position="214"/>
    </location>
    <ligand>
        <name>substrate</name>
    </ligand>
</feature>
<comment type="similarity">
    <text evidence="3 12">Belongs to the NadC/ModD family.</text>
</comment>
<accession>A0A1V8Y6H5</accession>
<feature type="domain" description="Quinolinate phosphoribosyl transferase N-terminal" evidence="15">
    <location>
        <begin position="27"/>
        <end position="105"/>
    </location>
</feature>
<dbReference type="InterPro" id="IPR036068">
    <property type="entry name" value="Nicotinate_pribotase-like_C"/>
</dbReference>
<dbReference type="Pfam" id="PF02749">
    <property type="entry name" value="QRPTase_N"/>
    <property type="match status" value="1"/>
</dbReference>
<dbReference type="FunFam" id="3.90.1170.20:FF:000001">
    <property type="entry name" value="Nicotinate-nucleotide diphosphorylase (Carboxylating)"/>
    <property type="match status" value="1"/>
</dbReference>
<dbReference type="GO" id="GO:0005737">
    <property type="term" value="C:cytoplasm"/>
    <property type="evidence" value="ECO:0007669"/>
    <property type="project" value="TreeGrafter"/>
</dbReference>
<dbReference type="OrthoDB" id="9782546at2"/>
<feature type="binding site" evidence="13">
    <location>
        <position position="96"/>
    </location>
    <ligand>
        <name>substrate</name>
    </ligand>
</feature>
<evidence type="ECO:0000313" key="16">
    <source>
        <dbReference type="EMBL" id="OQO68198.1"/>
    </source>
</evidence>
<dbReference type="GO" id="GO:0009435">
    <property type="term" value="P:NAD+ biosynthetic process"/>
    <property type="evidence" value="ECO:0007669"/>
    <property type="project" value="UniProtKB-UniPathway"/>
</dbReference>
<feature type="binding site" evidence="13">
    <location>
        <position position="153"/>
    </location>
    <ligand>
        <name>substrate</name>
    </ligand>
</feature>
<dbReference type="NCBIfam" id="TIGR00078">
    <property type="entry name" value="nadC"/>
    <property type="match status" value="1"/>
</dbReference>
<sequence>MNNIQLKEQLKEFLIEDIGRGDQSAAIFPTTACASGTFLLKEPGIICGLWLAPMIYELLGGNVQFTSFVEEGTFLEANTPIATVYGPIQTLLTGERLILNLWQRLGGIATATHLAIKQLNDPTIRVTDTRKTIPGLRQLDKYAVTQGGGFNHRKGLDDAIMLKDNHIAFFGSITKAVETAREQNGHMIKIEVEVETIEAFKEAVAAKVDVIMIDNQSPKKIPQFLVHNHQKIITEASGNITLQNIHEYQGCGVDYLSLGFLTHSVSALDISFNSKNGNDKVTIG</sequence>
<feature type="binding site" evidence="13">
    <location>
        <begin position="129"/>
        <end position="131"/>
    </location>
    <ligand>
        <name>substrate</name>
    </ligand>
</feature>
<dbReference type="GO" id="GO:0034213">
    <property type="term" value="P:quinolinate catabolic process"/>
    <property type="evidence" value="ECO:0007669"/>
    <property type="project" value="TreeGrafter"/>
</dbReference>
<reference evidence="16 17" key="1">
    <citation type="journal article" date="2017" name="BMC Microbiol.">
        <title>Comparative genomics of Enterococcus spp. isolated from bovine feces.</title>
        <authorList>
            <person name="Beukers A.G."/>
            <person name="Zaheer R."/>
            <person name="Goji N."/>
            <person name="Amoako K.K."/>
            <person name="Chaves A.V."/>
            <person name="Ward M.P."/>
            <person name="McAllister T.A."/>
        </authorList>
    </citation>
    <scope>NUCLEOTIDE SEQUENCE [LARGE SCALE GENOMIC DNA]</scope>
    <source>
        <strain evidence="16 17">F1129D 143</strain>
    </source>
</reference>
<dbReference type="Gene3D" id="3.90.1170.20">
    <property type="entry name" value="Quinolinate phosphoribosyl transferase, N-terminal domain"/>
    <property type="match status" value="1"/>
</dbReference>
<dbReference type="InterPro" id="IPR002638">
    <property type="entry name" value="Quinolinate_PRibosylTrfase_C"/>
</dbReference>
<evidence type="ECO:0000256" key="8">
    <source>
        <dbReference type="ARBA" id="ARBA00022679"/>
    </source>
</evidence>
<dbReference type="InterPro" id="IPR022412">
    <property type="entry name" value="Quinolinate_PRibosylTrfase_N"/>
</dbReference>
<feature type="binding site" evidence="13">
    <location>
        <position position="193"/>
    </location>
    <ligand>
        <name>substrate</name>
    </ligand>
</feature>
<dbReference type="InterPro" id="IPR037128">
    <property type="entry name" value="Quinolinate_PRibosylTase_N_sf"/>
</dbReference>
<dbReference type="SUPFAM" id="SSF54675">
    <property type="entry name" value="Nicotinate/Quinolinate PRTase N-terminal domain-like"/>
    <property type="match status" value="1"/>
</dbReference>
<comment type="subunit">
    <text evidence="4">Hexamer formed by 3 homodimers.</text>
</comment>
<dbReference type="SUPFAM" id="SSF51690">
    <property type="entry name" value="Nicotinate/Quinolinate PRTase C-terminal domain-like"/>
    <property type="match status" value="1"/>
</dbReference>
<evidence type="ECO:0000256" key="7">
    <source>
        <dbReference type="ARBA" id="ARBA00022676"/>
    </source>
</evidence>
<comment type="function">
    <text evidence="1">Involved in the catabolism of quinolinic acid (QA).</text>
</comment>
<comment type="pathway">
    <text evidence="2">Cofactor biosynthesis; NAD(+) biosynthesis; nicotinate D-ribonucleotide from quinolinate: step 1/1.</text>
</comment>
<feature type="domain" description="Quinolinate phosphoribosyl transferase C-terminal" evidence="14">
    <location>
        <begin position="108"/>
        <end position="272"/>
    </location>
</feature>
<evidence type="ECO:0000256" key="11">
    <source>
        <dbReference type="ARBA" id="ARBA00069173"/>
    </source>
</evidence>
<dbReference type="EMBL" id="MJEA01000019">
    <property type="protein sequence ID" value="OQO68198.1"/>
    <property type="molecule type" value="Genomic_DNA"/>
</dbReference>
<dbReference type="STRING" id="112904.BH747_12585"/>
<gene>
    <name evidence="16" type="ORF">BH747_12585</name>
</gene>
<feature type="binding site" evidence="13">
    <location>
        <begin position="258"/>
        <end position="260"/>
    </location>
    <ligand>
        <name>substrate</name>
    </ligand>
</feature>
<proteinExistence type="inferred from homology"/>
<evidence type="ECO:0000256" key="10">
    <source>
        <dbReference type="ARBA" id="ARBA00047445"/>
    </source>
</evidence>
<organism evidence="16 17">
    <name type="scientific">Enterococcus villorum</name>
    <dbReference type="NCBI Taxonomy" id="112904"/>
    <lineage>
        <taxon>Bacteria</taxon>
        <taxon>Bacillati</taxon>
        <taxon>Bacillota</taxon>
        <taxon>Bacilli</taxon>
        <taxon>Lactobacillales</taxon>
        <taxon>Enterococcaceae</taxon>
        <taxon>Enterococcus</taxon>
    </lineage>
</organism>
<evidence type="ECO:0000256" key="9">
    <source>
        <dbReference type="ARBA" id="ARBA00033102"/>
    </source>
</evidence>
<evidence type="ECO:0000256" key="5">
    <source>
        <dbReference type="ARBA" id="ARBA00011944"/>
    </source>
</evidence>
<evidence type="ECO:0000256" key="12">
    <source>
        <dbReference type="PIRNR" id="PIRNR006250"/>
    </source>
</evidence>
<dbReference type="InterPro" id="IPR027277">
    <property type="entry name" value="NadC/ModD"/>
</dbReference>
<evidence type="ECO:0000313" key="17">
    <source>
        <dbReference type="Proteomes" id="UP000192477"/>
    </source>
</evidence>
<dbReference type="InterPro" id="IPR004393">
    <property type="entry name" value="NadC"/>
</dbReference>
<keyword evidence="6" id="KW-0662">Pyridine nucleotide biosynthesis</keyword>
<comment type="caution">
    <text evidence="16">The sequence shown here is derived from an EMBL/GenBank/DDBJ whole genome shotgun (WGS) entry which is preliminary data.</text>
</comment>
<evidence type="ECO:0000256" key="3">
    <source>
        <dbReference type="ARBA" id="ARBA00009400"/>
    </source>
</evidence>
<feature type="binding site" evidence="13">
    <location>
        <position position="163"/>
    </location>
    <ligand>
        <name>substrate</name>
    </ligand>
</feature>
<dbReference type="PANTHER" id="PTHR32179">
    <property type="entry name" value="NICOTINATE-NUCLEOTIDE PYROPHOSPHORYLASE [CARBOXYLATING]"/>
    <property type="match status" value="1"/>
</dbReference>
<dbReference type="EC" id="2.4.2.19" evidence="5"/>
<feature type="binding site" evidence="13">
    <location>
        <begin position="237"/>
        <end position="239"/>
    </location>
    <ligand>
        <name>substrate</name>
    </ligand>
</feature>
<comment type="catalytic activity">
    <reaction evidence="10">
        <text>nicotinate beta-D-ribonucleotide + CO2 + diphosphate = quinolinate + 5-phospho-alpha-D-ribose 1-diphosphate + 2 H(+)</text>
        <dbReference type="Rhea" id="RHEA:12733"/>
        <dbReference type="ChEBI" id="CHEBI:15378"/>
        <dbReference type="ChEBI" id="CHEBI:16526"/>
        <dbReference type="ChEBI" id="CHEBI:29959"/>
        <dbReference type="ChEBI" id="CHEBI:33019"/>
        <dbReference type="ChEBI" id="CHEBI:57502"/>
        <dbReference type="ChEBI" id="CHEBI:58017"/>
        <dbReference type="EC" id="2.4.2.19"/>
    </reaction>
</comment>
<dbReference type="PIRSF" id="PIRSF006250">
    <property type="entry name" value="NadC_ModD"/>
    <property type="match status" value="1"/>
</dbReference>
<protein>
    <recommendedName>
        <fullName evidence="11">Probable nicotinate-nucleotide pyrophosphorylase [carboxylating]</fullName>
        <ecNumber evidence="5">2.4.2.19</ecNumber>
    </recommendedName>
    <alternativeName>
        <fullName evidence="9">Quinolinate phosphoribosyltransferase [decarboxylating]</fullName>
    </alternativeName>
</protein>
<dbReference type="PANTHER" id="PTHR32179:SF3">
    <property type="entry name" value="NICOTINATE-NUCLEOTIDE PYROPHOSPHORYLASE [CARBOXYLATING]"/>
    <property type="match status" value="1"/>
</dbReference>
<keyword evidence="7 12" id="KW-0328">Glycosyltransferase</keyword>
<dbReference type="GO" id="GO:0004514">
    <property type="term" value="F:nicotinate-nucleotide diphosphorylase (carboxylating) activity"/>
    <property type="evidence" value="ECO:0007669"/>
    <property type="project" value="UniProtKB-EC"/>
</dbReference>
<dbReference type="UniPathway" id="UPA00253">
    <property type="reaction ID" value="UER00331"/>
</dbReference>
<evidence type="ECO:0000259" key="15">
    <source>
        <dbReference type="Pfam" id="PF02749"/>
    </source>
</evidence>
<dbReference type="AlphaFoldDB" id="A0A1V8Y6H5"/>
<evidence type="ECO:0000259" key="14">
    <source>
        <dbReference type="Pfam" id="PF01729"/>
    </source>
</evidence>
<keyword evidence="8 12" id="KW-0808">Transferase</keyword>
<evidence type="ECO:0000256" key="4">
    <source>
        <dbReference type="ARBA" id="ARBA00011218"/>
    </source>
</evidence>
<dbReference type="Proteomes" id="UP000192477">
    <property type="component" value="Unassembled WGS sequence"/>
</dbReference>